<evidence type="ECO:0000313" key="1">
    <source>
        <dbReference type="EMBL" id="PMD43754.1"/>
    </source>
</evidence>
<sequence length="399" mass="45514">MSHTYLGSFSAGYGAGNKYKPPHVKDLEDWASGNLIKVVNVSDLPNVETSPKIERCEYVVSYNWLDRPEYPTILVPGSPPLWSPSPSMKRLKEDSGEYFRDPNAARYSRYPTEPMFRALLTLHPDANLSSFDIVGCGSTLGNLLRFCAGIERDFRFDIDRVRDTIFFIRKERSPTVLIPDVCGYGHSFPEAHTIWEPDVKGSASHQRIIQYDFGGLKFLVRSESDGYLKQAENPEKVEEKSGTDNHTLLEALRVTEESSSTVEPLRIEIGGRRIPQKAIFDLKTRAQETRRPIDMDEVYRRLWVNQTSYFIFAEHFRGSFEPQNIQPLCISDGISKWEKDSEALLKRYQATVMEIITETRSSATGKLQVIRRGSGSLEIQERVAGDNTDVLPHDLRNKW</sequence>
<dbReference type="EMBL" id="KZ613942">
    <property type="protein sequence ID" value="PMD43754.1"/>
    <property type="molecule type" value="Genomic_DNA"/>
</dbReference>
<dbReference type="AlphaFoldDB" id="A0A2J6RZ08"/>
<dbReference type="STRING" id="1149755.A0A2J6RZ08"/>
<dbReference type="PANTHER" id="PTHR35179">
    <property type="entry name" value="PROTEIN CBG02620"/>
    <property type="match status" value="1"/>
</dbReference>
<proteinExistence type="predicted"/>
<accession>A0A2J6RZ08</accession>
<organism evidence="1 2">
    <name type="scientific">Hyaloscypha variabilis (strain UAMH 11265 / GT02V1 / F)</name>
    <name type="common">Meliniomyces variabilis</name>
    <dbReference type="NCBI Taxonomy" id="1149755"/>
    <lineage>
        <taxon>Eukaryota</taxon>
        <taxon>Fungi</taxon>
        <taxon>Dikarya</taxon>
        <taxon>Ascomycota</taxon>
        <taxon>Pezizomycotina</taxon>
        <taxon>Leotiomycetes</taxon>
        <taxon>Helotiales</taxon>
        <taxon>Hyaloscyphaceae</taxon>
        <taxon>Hyaloscypha</taxon>
        <taxon>Hyaloscypha variabilis</taxon>
    </lineage>
</organism>
<protein>
    <recommendedName>
        <fullName evidence="3">Geranylgeranyl pyrophosphate synthetase</fullName>
    </recommendedName>
</protein>
<dbReference type="OrthoDB" id="5393654at2759"/>
<reference evidence="1 2" key="1">
    <citation type="submission" date="2016-04" db="EMBL/GenBank/DDBJ databases">
        <title>A degradative enzymes factory behind the ericoid mycorrhizal symbiosis.</title>
        <authorList>
            <consortium name="DOE Joint Genome Institute"/>
            <person name="Martino E."/>
            <person name="Morin E."/>
            <person name="Grelet G."/>
            <person name="Kuo A."/>
            <person name="Kohler A."/>
            <person name="Daghino S."/>
            <person name="Barry K."/>
            <person name="Choi C."/>
            <person name="Cichocki N."/>
            <person name="Clum A."/>
            <person name="Copeland A."/>
            <person name="Hainaut M."/>
            <person name="Haridas S."/>
            <person name="Labutti K."/>
            <person name="Lindquist E."/>
            <person name="Lipzen A."/>
            <person name="Khouja H.-R."/>
            <person name="Murat C."/>
            <person name="Ohm R."/>
            <person name="Olson A."/>
            <person name="Spatafora J."/>
            <person name="Veneault-Fourrey C."/>
            <person name="Henrissat B."/>
            <person name="Grigoriev I."/>
            <person name="Martin F."/>
            <person name="Perotto S."/>
        </authorList>
    </citation>
    <scope>NUCLEOTIDE SEQUENCE [LARGE SCALE GENOMIC DNA]</scope>
    <source>
        <strain evidence="1 2">F</strain>
    </source>
</reference>
<evidence type="ECO:0000313" key="2">
    <source>
        <dbReference type="Proteomes" id="UP000235786"/>
    </source>
</evidence>
<gene>
    <name evidence="1" type="ORF">L207DRAFT_423182</name>
</gene>
<keyword evidence="2" id="KW-1185">Reference proteome</keyword>
<dbReference type="Proteomes" id="UP000235786">
    <property type="component" value="Unassembled WGS sequence"/>
</dbReference>
<name>A0A2J6RZ08_HYAVF</name>
<evidence type="ECO:0008006" key="3">
    <source>
        <dbReference type="Google" id="ProtNLM"/>
    </source>
</evidence>
<dbReference type="PANTHER" id="PTHR35179:SF2">
    <property type="entry name" value="START DOMAIN-CONTAINING PROTEIN"/>
    <property type="match status" value="1"/>
</dbReference>